<sequence length="750" mass="84132">MGGLYAFADEILNQGRGEDPDIFSSNSNALSEKDKVRIAMGTETPTKVRDEIGVTPMYTPYGEVSPSRSHTPSQSSKPLLLANQSSLKYYDPLNPPTSSPSVATAPTLFLLDDCLKKMDNVRNRTKELREERKYKKNAGARAAAEKFKTGRGAFLMDDGTGAGGTRAAGRAAEAAKAIKRAAELAEEAKAMERARLMRRESYAADHASPNLTKEAVENYRKDKELLEEAVRNKLKRDKEEAERAKTEPPPEFIARQAKKAEDEARKAAFGKGKSTREAMALGKAAYQNVKEKYRKQGLSGEQLLEEELEREEAEAIMRSATENMTKVPVLATDGIAGGRLGIKEKEADFKATKSWKEFKEEVERWEGTGGRNEPEEVRDAMAEFLTEKYLCQRLDGLPKTITVTKVRKDIVRIVENFVAARGEEEGTAGVEGGVPIIDEEEDREGEEEEESSDDDDFDYVASTAKNVKLRLLMQKKKAKAKETRKQQENWKGYALEEDIRKQQQLKGKQLTQIEAKQVAEKAAQDEIDRFDWEMRSKRKGKQQTQATKKTFKSFEPWACGLCGKSNEAKERNCSTCGRDKLFTINKQKVAAAAAAAKEKPKDSAEAEKFKEEAEKHKKVNDDYLRFIAMKNKTDDTIVERSEMAGEIEGLLASLRGTLGPLSDVVEAPPTVTNDDWRVKEPKGRRDGQHIGEVNLDTSIPVDVKRKQERENFLRSVGAGEEFRPKEGVNQTYGMSEREVNYKEVKKPFSY</sequence>
<comment type="caution">
    <text evidence="7">The sequence shown here is derived from an EMBL/GenBank/DDBJ whole genome shotgun (WGS) entry which is preliminary data.</text>
</comment>
<dbReference type="Proteomes" id="UP001165160">
    <property type="component" value="Unassembled WGS sequence"/>
</dbReference>
<dbReference type="EMBL" id="BRXX01000031">
    <property type="protein sequence ID" value="GMH83880.1"/>
    <property type="molecule type" value="Genomic_DNA"/>
</dbReference>
<evidence type="ECO:0000256" key="3">
    <source>
        <dbReference type="ARBA" id="ARBA00022833"/>
    </source>
</evidence>
<dbReference type="AlphaFoldDB" id="A0A9W7B9G9"/>
<dbReference type="InterPro" id="IPR001876">
    <property type="entry name" value="Znf_RanBP2"/>
</dbReference>
<dbReference type="GO" id="GO:0008270">
    <property type="term" value="F:zinc ion binding"/>
    <property type="evidence" value="ECO:0007669"/>
    <property type="project" value="UniProtKB-KW"/>
</dbReference>
<feature type="region of interest" description="Disordered" evidence="5">
    <location>
        <begin position="424"/>
        <end position="457"/>
    </location>
</feature>
<feature type="coiled-coil region" evidence="4">
    <location>
        <begin position="111"/>
        <end position="138"/>
    </location>
</feature>
<feature type="compositionally biased region" description="Basic and acidic residues" evidence="5">
    <location>
        <begin position="232"/>
        <end position="248"/>
    </location>
</feature>
<keyword evidence="2" id="KW-0863">Zinc-finger</keyword>
<feature type="region of interest" description="Disordered" evidence="5">
    <location>
        <begin position="592"/>
        <end position="616"/>
    </location>
</feature>
<keyword evidence="3" id="KW-0862">Zinc</keyword>
<keyword evidence="4" id="KW-0175">Coiled coil</keyword>
<evidence type="ECO:0000256" key="1">
    <source>
        <dbReference type="ARBA" id="ARBA00022723"/>
    </source>
</evidence>
<gene>
    <name evidence="7" type="ORF">TrVE_jg5457</name>
</gene>
<feature type="region of interest" description="Disordered" evidence="5">
    <location>
        <begin position="661"/>
        <end position="691"/>
    </location>
</feature>
<organism evidence="7 8">
    <name type="scientific">Triparma verrucosa</name>
    <dbReference type="NCBI Taxonomy" id="1606542"/>
    <lineage>
        <taxon>Eukaryota</taxon>
        <taxon>Sar</taxon>
        <taxon>Stramenopiles</taxon>
        <taxon>Ochrophyta</taxon>
        <taxon>Bolidophyceae</taxon>
        <taxon>Parmales</taxon>
        <taxon>Triparmaceae</taxon>
        <taxon>Triparma</taxon>
    </lineage>
</organism>
<dbReference type="PROSITE" id="PS01358">
    <property type="entry name" value="ZF_RANBP2_1"/>
    <property type="match status" value="1"/>
</dbReference>
<evidence type="ECO:0000256" key="2">
    <source>
        <dbReference type="ARBA" id="ARBA00022771"/>
    </source>
</evidence>
<keyword evidence="8" id="KW-1185">Reference proteome</keyword>
<name>A0A9W7B9G9_9STRA</name>
<evidence type="ECO:0000256" key="5">
    <source>
        <dbReference type="SAM" id="MobiDB-lite"/>
    </source>
</evidence>
<feature type="compositionally biased region" description="Basic and acidic residues" evidence="5">
    <location>
        <begin position="596"/>
        <end position="616"/>
    </location>
</feature>
<feature type="region of interest" description="Disordered" evidence="5">
    <location>
        <begin position="57"/>
        <end position="80"/>
    </location>
</feature>
<evidence type="ECO:0000256" key="4">
    <source>
        <dbReference type="SAM" id="Coils"/>
    </source>
</evidence>
<evidence type="ECO:0000313" key="7">
    <source>
        <dbReference type="EMBL" id="GMH83880.1"/>
    </source>
</evidence>
<evidence type="ECO:0000259" key="6">
    <source>
        <dbReference type="PROSITE" id="PS01358"/>
    </source>
</evidence>
<feature type="compositionally biased region" description="Basic and acidic residues" evidence="5">
    <location>
        <begin position="674"/>
        <end position="689"/>
    </location>
</feature>
<protein>
    <recommendedName>
        <fullName evidence="6">RanBP2-type domain-containing protein</fullName>
    </recommendedName>
</protein>
<keyword evidence="1" id="KW-0479">Metal-binding</keyword>
<evidence type="ECO:0000313" key="8">
    <source>
        <dbReference type="Proteomes" id="UP001165160"/>
    </source>
</evidence>
<reference evidence="8" key="1">
    <citation type="journal article" date="2023" name="Commun. Biol.">
        <title>Genome analysis of Parmales, the sister group of diatoms, reveals the evolutionary specialization of diatoms from phago-mixotrophs to photoautotrophs.</title>
        <authorList>
            <person name="Ban H."/>
            <person name="Sato S."/>
            <person name="Yoshikawa S."/>
            <person name="Yamada K."/>
            <person name="Nakamura Y."/>
            <person name="Ichinomiya M."/>
            <person name="Sato N."/>
            <person name="Blanc-Mathieu R."/>
            <person name="Endo H."/>
            <person name="Kuwata A."/>
            <person name="Ogata H."/>
        </authorList>
    </citation>
    <scope>NUCLEOTIDE SEQUENCE [LARGE SCALE GENOMIC DNA]</scope>
    <source>
        <strain evidence="8">NIES 3699</strain>
    </source>
</reference>
<proteinExistence type="predicted"/>
<feature type="compositionally biased region" description="Low complexity" evidence="5">
    <location>
        <begin position="65"/>
        <end position="78"/>
    </location>
</feature>
<feature type="compositionally biased region" description="Acidic residues" evidence="5">
    <location>
        <begin position="437"/>
        <end position="457"/>
    </location>
</feature>
<feature type="domain" description="RanBP2-type" evidence="6">
    <location>
        <begin position="557"/>
        <end position="576"/>
    </location>
</feature>
<feature type="region of interest" description="Disordered" evidence="5">
    <location>
        <begin position="232"/>
        <end position="274"/>
    </location>
</feature>
<accession>A0A9W7B9G9</accession>